<organism evidence="5">
    <name type="scientific">Trepomonas sp. PC1</name>
    <dbReference type="NCBI Taxonomy" id="1076344"/>
    <lineage>
        <taxon>Eukaryota</taxon>
        <taxon>Metamonada</taxon>
        <taxon>Diplomonadida</taxon>
        <taxon>Hexamitidae</taxon>
        <taxon>Hexamitinae</taxon>
        <taxon>Trepomonas</taxon>
    </lineage>
</organism>
<dbReference type="PROSITE" id="PS51417">
    <property type="entry name" value="ARF"/>
    <property type="match status" value="1"/>
</dbReference>
<keyword evidence="2 3" id="KW-0342">GTP-binding</keyword>
<evidence type="ECO:0000256" key="4">
    <source>
        <dbReference type="PIRSR" id="PIRSR606689-2"/>
    </source>
</evidence>
<dbReference type="InterPro" id="IPR024156">
    <property type="entry name" value="Small_GTPase_ARF"/>
</dbReference>
<dbReference type="PANTHER" id="PTHR11711">
    <property type="entry name" value="ADP RIBOSYLATION FACTOR-RELATED"/>
    <property type="match status" value="1"/>
</dbReference>
<dbReference type="Pfam" id="PF00025">
    <property type="entry name" value="Arf"/>
    <property type="match status" value="1"/>
</dbReference>
<dbReference type="Gene3D" id="3.40.50.300">
    <property type="entry name" value="P-loop containing nucleotide triphosphate hydrolases"/>
    <property type="match status" value="1"/>
</dbReference>
<keyword evidence="4" id="KW-0460">Magnesium</keyword>
<dbReference type="InterPro" id="IPR006689">
    <property type="entry name" value="Small_GTPase_ARF/SAR"/>
</dbReference>
<name>A0A146KFZ7_9EUKA</name>
<evidence type="ECO:0000313" key="5">
    <source>
        <dbReference type="EMBL" id="JAP95623.1"/>
    </source>
</evidence>
<dbReference type="GO" id="GO:0005525">
    <property type="term" value="F:GTP binding"/>
    <property type="evidence" value="ECO:0007669"/>
    <property type="project" value="UniProtKB-KW"/>
</dbReference>
<dbReference type="SMART" id="SM00177">
    <property type="entry name" value="ARF"/>
    <property type="match status" value="1"/>
</dbReference>
<dbReference type="GO" id="GO:0003924">
    <property type="term" value="F:GTPase activity"/>
    <property type="evidence" value="ECO:0007669"/>
    <property type="project" value="InterPro"/>
</dbReference>
<evidence type="ECO:0000256" key="1">
    <source>
        <dbReference type="ARBA" id="ARBA00022741"/>
    </source>
</evidence>
<keyword evidence="4" id="KW-0479">Metal-binding</keyword>
<dbReference type="InterPro" id="IPR027417">
    <property type="entry name" value="P-loop_NTPase"/>
</dbReference>
<evidence type="ECO:0000256" key="2">
    <source>
        <dbReference type="ARBA" id="ARBA00023134"/>
    </source>
</evidence>
<accession>A0A146KFZ7</accession>
<protein>
    <submittedName>
        <fullName evidence="5">ADP-ribosylation factor family protein</fullName>
    </submittedName>
</protein>
<dbReference type="SUPFAM" id="SSF52540">
    <property type="entry name" value="P-loop containing nucleoside triphosphate hydrolases"/>
    <property type="match status" value="1"/>
</dbReference>
<reference evidence="5" key="1">
    <citation type="submission" date="2015-07" db="EMBL/GenBank/DDBJ databases">
        <title>Adaptation to a free-living lifestyle via gene acquisitions in the diplomonad Trepomonas sp. PC1.</title>
        <authorList>
            <person name="Xu F."/>
            <person name="Jerlstrom-Hultqvist J."/>
            <person name="Kolisko M."/>
            <person name="Simpson A.G.B."/>
            <person name="Roger A.J."/>
            <person name="Svard S.G."/>
            <person name="Andersson J.O."/>
        </authorList>
    </citation>
    <scope>NUCLEOTIDE SEQUENCE</scope>
    <source>
        <strain evidence="5">PC1</strain>
    </source>
</reference>
<sequence length="171" mass="19400">MGPGVTNKCSSQLQSLNVLLTGYEKAGKTSIVYRQKQQEFVQTLPTIGPLHESVTIDKYIINITDIPIINFFNDFIKQSHAIIFAFNPCEDIDDQIELFNNITDVLGTSNIPILIFVTKTDLKCVTEQYIAEKLQLQYIKQKYHIQMCSSVTGQGLNEGFMWLIMNTVTTQ</sequence>
<dbReference type="AlphaFoldDB" id="A0A146KFZ7"/>
<gene>
    <name evidence="5" type="ORF">TPC1_11320</name>
</gene>
<evidence type="ECO:0000256" key="3">
    <source>
        <dbReference type="PIRSR" id="PIRSR606689-1"/>
    </source>
</evidence>
<dbReference type="GO" id="GO:0046872">
    <property type="term" value="F:metal ion binding"/>
    <property type="evidence" value="ECO:0007669"/>
    <property type="project" value="UniProtKB-KW"/>
</dbReference>
<feature type="binding site" evidence="3">
    <location>
        <begin position="22"/>
        <end position="29"/>
    </location>
    <ligand>
        <name>GTP</name>
        <dbReference type="ChEBI" id="CHEBI:37565"/>
    </ligand>
</feature>
<feature type="binding site" evidence="4">
    <location>
        <position position="29"/>
    </location>
    <ligand>
        <name>Mg(2+)</name>
        <dbReference type="ChEBI" id="CHEBI:18420"/>
    </ligand>
</feature>
<dbReference type="EMBL" id="GDID01000983">
    <property type="protein sequence ID" value="JAP95623.1"/>
    <property type="molecule type" value="Transcribed_RNA"/>
</dbReference>
<feature type="binding site" evidence="4">
    <location>
        <position position="46"/>
    </location>
    <ligand>
        <name>Mg(2+)</name>
        <dbReference type="ChEBI" id="CHEBI:18420"/>
    </ligand>
</feature>
<proteinExistence type="predicted"/>
<keyword evidence="1 3" id="KW-0547">Nucleotide-binding</keyword>